<protein>
    <recommendedName>
        <fullName evidence="4">Secernin-3</fullName>
    </recommendedName>
</protein>
<reference evidence="2" key="1">
    <citation type="submission" date="2022-12" db="EMBL/GenBank/DDBJ databases">
        <title>Genome assemblies of Blomia tropicalis.</title>
        <authorList>
            <person name="Cui Y."/>
        </authorList>
    </citation>
    <scope>NUCLEOTIDE SEQUENCE</scope>
    <source>
        <tissue evidence="2">Adult mites</tissue>
    </source>
</reference>
<dbReference type="OMA" id="CYYDVSD"/>
<dbReference type="InterPro" id="IPR005322">
    <property type="entry name" value="Peptidase_C69"/>
</dbReference>
<keyword evidence="3" id="KW-1185">Reference proteome</keyword>
<sequence length="402" mass="45424">MLVSCDTFVVLPSATANGRMIFGKNSDRPQGEVQEIVYVGREKFDSGMEQKCTYISIDSVPETYATILSKPAWMWGAEMGSNEHNVCIGNEAVWTRMASSNDIEPKLLGMDLVRIGLERSKTASEALDIITKLMETYGQGGPCSETDLNFTYHNGFLIADPNEAWILETAGTEWAAEKVTNNYRNISNCLSIGTKIDRHSENLKQTAIDRGFWNGTDEFNFALVYGDSSHSDGGRLDAGQKLLEQSTSSSSFDIKSMMKILRDRESNICRPCSDSFPTASSQVSMLDSKRSVHWFTGTPDPEYSYFKPFIFHSTVTEASDKTRSPTDNPSDRRHVLYRRHEEFYDRLRTDTELQQTLRQIENLCIDELGQVITIEPNDDDDGSNEIHCLFSDSVESELRFYR</sequence>
<dbReference type="Pfam" id="PF03577">
    <property type="entry name" value="Peptidase_C69"/>
    <property type="match status" value="1"/>
</dbReference>
<proteinExistence type="inferred from homology"/>
<dbReference type="GO" id="GO:0070004">
    <property type="term" value="F:cysteine-type exopeptidase activity"/>
    <property type="evidence" value="ECO:0007669"/>
    <property type="project" value="InterPro"/>
</dbReference>
<dbReference type="GO" id="GO:0016805">
    <property type="term" value="F:dipeptidase activity"/>
    <property type="evidence" value="ECO:0007669"/>
    <property type="project" value="InterPro"/>
</dbReference>
<evidence type="ECO:0000256" key="1">
    <source>
        <dbReference type="ARBA" id="ARBA00005705"/>
    </source>
</evidence>
<gene>
    <name evidence="2" type="ORF">RDWZM_002690</name>
</gene>
<dbReference type="Gene3D" id="3.60.60.10">
    <property type="entry name" value="Penicillin V Acylase, Chain A"/>
    <property type="match status" value="1"/>
</dbReference>
<comment type="caution">
    <text evidence="2">The sequence shown here is derived from an EMBL/GenBank/DDBJ whole genome shotgun (WGS) entry which is preliminary data.</text>
</comment>
<dbReference type="AlphaFoldDB" id="A0A9Q0ME03"/>
<evidence type="ECO:0008006" key="4">
    <source>
        <dbReference type="Google" id="ProtNLM"/>
    </source>
</evidence>
<comment type="similarity">
    <text evidence="1">Belongs to the peptidase C69 family. Secernin subfamily.</text>
</comment>
<name>A0A9Q0ME03_BLOTA</name>
<dbReference type="Proteomes" id="UP001142055">
    <property type="component" value="Chromosome 1"/>
</dbReference>
<dbReference type="GO" id="GO:0006508">
    <property type="term" value="P:proteolysis"/>
    <property type="evidence" value="ECO:0007669"/>
    <property type="project" value="InterPro"/>
</dbReference>
<evidence type="ECO:0000313" key="3">
    <source>
        <dbReference type="Proteomes" id="UP001142055"/>
    </source>
</evidence>
<accession>A0A9Q0ME03</accession>
<dbReference type="PANTHER" id="PTHR12994:SF17">
    <property type="entry name" value="LD30995P"/>
    <property type="match status" value="1"/>
</dbReference>
<evidence type="ECO:0000313" key="2">
    <source>
        <dbReference type="EMBL" id="KAJ6224145.1"/>
    </source>
</evidence>
<dbReference type="EMBL" id="JAPWDV010000001">
    <property type="protein sequence ID" value="KAJ6224145.1"/>
    <property type="molecule type" value="Genomic_DNA"/>
</dbReference>
<organism evidence="2 3">
    <name type="scientific">Blomia tropicalis</name>
    <name type="common">Mite</name>
    <dbReference type="NCBI Taxonomy" id="40697"/>
    <lineage>
        <taxon>Eukaryota</taxon>
        <taxon>Metazoa</taxon>
        <taxon>Ecdysozoa</taxon>
        <taxon>Arthropoda</taxon>
        <taxon>Chelicerata</taxon>
        <taxon>Arachnida</taxon>
        <taxon>Acari</taxon>
        <taxon>Acariformes</taxon>
        <taxon>Sarcoptiformes</taxon>
        <taxon>Astigmata</taxon>
        <taxon>Glycyphagoidea</taxon>
        <taxon>Echimyopodidae</taxon>
        <taxon>Blomia</taxon>
    </lineage>
</organism>
<dbReference type="PANTHER" id="PTHR12994">
    <property type="entry name" value="SECERNIN"/>
    <property type="match status" value="1"/>
</dbReference>